<gene>
    <name evidence="2" type="ORF">RJ53_06825</name>
</gene>
<sequence>MNTTTTIRISRRTKGVLDTLKKDPKESYDLLISRLATSNQKKEPASDERSIGSKMDREEPGKKQRKPPEMIPR</sequence>
<accession>A0A8J8B724</accession>
<dbReference type="Proteomes" id="UP000730161">
    <property type="component" value="Unassembled WGS sequence"/>
</dbReference>
<reference evidence="2" key="1">
    <citation type="submission" date="2014-12" db="EMBL/GenBank/DDBJ databases">
        <authorList>
            <person name="Huang H.-H."/>
            <person name="Chen S.-C."/>
            <person name="Lai M.-C."/>
        </authorList>
    </citation>
    <scope>NUCLEOTIDE SEQUENCE</scope>
    <source>
        <strain evidence="2">K1F9705b</strain>
    </source>
</reference>
<keyword evidence="3" id="KW-1185">Reference proteome</keyword>
<dbReference type="AlphaFoldDB" id="A0A8J8B724"/>
<evidence type="ECO:0000256" key="1">
    <source>
        <dbReference type="SAM" id="MobiDB-lite"/>
    </source>
</evidence>
<feature type="region of interest" description="Disordered" evidence="1">
    <location>
        <begin position="37"/>
        <end position="73"/>
    </location>
</feature>
<evidence type="ECO:0000313" key="3">
    <source>
        <dbReference type="Proteomes" id="UP000730161"/>
    </source>
</evidence>
<name>A0A8J8B724_9EURY</name>
<feature type="compositionally biased region" description="Basic and acidic residues" evidence="1">
    <location>
        <begin position="40"/>
        <end position="73"/>
    </location>
</feature>
<proteinExistence type="predicted"/>
<dbReference type="EMBL" id="JWHL01000010">
    <property type="protein sequence ID" value="MBR1369222.1"/>
    <property type="molecule type" value="Genomic_DNA"/>
</dbReference>
<comment type="caution">
    <text evidence="2">The sequence shown here is derived from an EMBL/GenBank/DDBJ whole genome shotgun (WGS) entry which is preliminary data.</text>
</comment>
<dbReference type="RefSeq" id="WP_211530918.1">
    <property type="nucleotide sequence ID" value="NZ_JWHL01000010.1"/>
</dbReference>
<protein>
    <submittedName>
        <fullName evidence="2">Uncharacterized protein</fullName>
    </submittedName>
</protein>
<organism evidence="2 3">
    <name type="scientific">Methanocalculus chunghsingensis</name>
    <dbReference type="NCBI Taxonomy" id="156457"/>
    <lineage>
        <taxon>Archaea</taxon>
        <taxon>Methanobacteriati</taxon>
        <taxon>Methanobacteriota</taxon>
        <taxon>Stenosarchaea group</taxon>
        <taxon>Methanomicrobia</taxon>
        <taxon>Methanomicrobiales</taxon>
        <taxon>Methanocalculaceae</taxon>
        <taxon>Methanocalculus</taxon>
    </lineage>
</organism>
<evidence type="ECO:0000313" key="2">
    <source>
        <dbReference type="EMBL" id="MBR1369222.1"/>
    </source>
</evidence>